<dbReference type="InterPro" id="IPR042197">
    <property type="entry name" value="Apaf_helical"/>
</dbReference>
<proteinExistence type="predicted"/>
<dbReference type="InParanoid" id="A0A2P5EL61"/>
<evidence type="ECO:0000313" key="11">
    <source>
        <dbReference type="Proteomes" id="UP000237000"/>
    </source>
</evidence>
<dbReference type="Gene3D" id="1.10.8.430">
    <property type="entry name" value="Helical domain of apoptotic protease-activating factors"/>
    <property type="match status" value="1"/>
</dbReference>
<dbReference type="GO" id="GO:0005524">
    <property type="term" value="F:ATP binding"/>
    <property type="evidence" value="ECO:0007669"/>
    <property type="project" value="UniProtKB-KW"/>
</dbReference>
<evidence type="ECO:0000259" key="9">
    <source>
        <dbReference type="Pfam" id="PF25019"/>
    </source>
</evidence>
<dbReference type="FunFam" id="1.10.10.10:FF:000322">
    <property type="entry name" value="Probable disease resistance protein At1g63360"/>
    <property type="match status" value="1"/>
</dbReference>
<protein>
    <submittedName>
        <fullName evidence="10">NB-ARC domain containing protein</fullName>
    </submittedName>
</protein>
<gene>
    <name evidence="10" type="ORF">TorRG33x02_178490</name>
</gene>
<dbReference type="Gene3D" id="3.40.50.300">
    <property type="entry name" value="P-loop containing nucleotide triphosphate hydrolases"/>
    <property type="match status" value="1"/>
</dbReference>
<sequence length="1092" mass="124241">MADLMVGGALLSGFLNVLFDRMASQEVLDFFRGKKLVPKLLEELKITLLSAGVLLNDAEEKQLREPNVKKWLDELKEVLYEADRVMDKINTEALRLRLEKGESGSEACKCSNFVPTLFSPFDNEVKSELEKIHGRLKHLLDQQEFLGLKRVDRKTTSYLSDAPLVEQDDCYGRKDDQEAIIKLLLSDDAGGHRISVIPIVGMGGIGKTTLAQLVYNDSKVQEHFELKAWVTVSDDFDIFKITKIILEKIIPGQCKTAVLHELQNELKEALIGKKFLFVHDDVWNENYDLWDLLQSSFQSGAHGSKIIVTTRSQIVALRMGTVQAHDLQIISDDDGWKLFARHVFKNMGSDVQSELLDIGKQIVKKCKGLPLAVKSMAGLLRSTLNLEEWRWVLQSDIWELQNQENHNTNIVPALWLSYQFLPPHLKRCFAYFSIFPKDFEFREREKEKIILIWMAEGLLQPQEGKRLEDVGKEYLNALISRSFFQQYCMWDESFLSMHDLMHDLAIGVSGEFCFVHGSRNDLRNLTSKTHYLSYNKRFKDKIEYEDLSKAKYLRNLLALPLASSEFDNSIRPFSTHKFSQELLLKAGGCLRALSLSQSSITELPGTIGKLKHLRYLDVSGTKIKEIPNSVCMLYNLQTLLLSYCKELTQLPTSISKLINLRHLEIRHTSLKEMPPKMCSMTNLQTLSDFVLPKNQGSRIKELGELQLLRGSLCISGLENVKDVGDVLECNLKNKSNISELILRWDGESDDSTREREVLNALQPHVNLKELKIYGYRGTILPNWVSDPSYSNLETILLTDFANCCLLPSFKQLGSLRKLLIRGFSGFLSIHDEFCGASSTKPFQFLEMLELSGMNMRKWSFIDGSDSEGDSFPCLKWISLDGCKELNVGLPAGYLPSLEYISFSECDEMVTIFPSSSDIDAAYPSLETLWIFPCLRLELFSEDGLLPSSLKNLYIHGCNSLMANRLTWNLQRLSSLVRLEFSGYSYGGYEAVVDPFPEEGLLPTTLRYLTVTGFKNLRALNGKGFEHLTSFQGLSLFNCDQLECLPTECLPQTLTSFIIYACPLLTPRCQRETGDDWPKLQHIPEIYIDGKQI</sequence>
<dbReference type="PANTHER" id="PTHR36766">
    <property type="entry name" value="PLANT BROAD-SPECTRUM MILDEW RESISTANCE PROTEIN RPW8"/>
    <property type="match status" value="1"/>
</dbReference>
<dbReference type="PRINTS" id="PR00364">
    <property type="entry name" value="DISEASERSIST"/>
</dbReference>
<feature type="domain" description="Disease resistance protein winged helix" evidence="8">
    <location>
        <begin position="434"/>
        <end position="505"/>
    </location>
</feature>
<organism evidence="10 11">
    <name type="scientific">Trema orientale</name>
    <name type="common">Charcoal tree</name>
    <name type="synonym">Celtis orientalis</name>
    <dbReference type="NCBI Taxonomy" id="63057"/>
    <lineage>
        <taxon>Eukaryota</taxon>
        <taxon>Viridiplantae</taxon>
        <taxon>Streptophyta</taxon>
        <taxon>Embryophyta</taxon>
        <taxon>Tracheophyta</taxon>
        <taxon>Spermatophyta</taxon>
        <taxon>Magnoliopsida</taxon>
        <taxon>eudicotyledons</taxon>
        <taxon>Gunneridae</taxon>
        <taxon>Pentapetalae</taxon>
        <taxon>rosids</taxon>
        <taxon>fabids</taxon>
        <taxon>Rosales</taxon>
        <taxon>Cannabaceae</taxon>
        <taxon>Trema</taxon>
    </lineage>
</organism>
<reference evidence="11" key="1">
    <citation type="submission" date="2016-06" db="EMBL/GenBank/DDBJ databases">
        <title>Parallel loss of symbiosis genes in relatives of nitrogen-fixing non-legume Parasponia.</title>
        <authorList>
            <person name="Van Velzen R."/>
            <person name="Holmer R."/>
            <person name="Bu F."/>
            <person name="Rutten L."/>
            <person name="Van Zeijl A."/>
            <person name="Liu W."/>
            <person name="Santuari L."/>
            <person name="Cao Q."/>
            <person name="Sharma T."/>
            <person name="Shen D."/>
            <person name="Roswanjaya Y."/>
            <person name="Wardhani T."/>
            <person name="Kalhor M.S."/>
            <person name="Jansen J."/>
            <person name="Van den Hoogen J."/>
            <person name="Gungor B."/>
            <person name="Hartog M."/>
            <person name="Hontelez J."/>
            <person name="Verver J."/>
            <person name="Yang W.-C."/>
            <person name="Schijlen E."/>
            <person name="Repin R."/>
            <person name="Schilthuizen M."/>
            <person name="Schranz E."/>
            <person name="Heidstra R."/>
            <person name="Miyata K."/>
            <person name="Fedorova E."/>
            <person name="Kohlen W."/>
            <person name="Bisseling T."/>
            <person name="Smit S."/>
            <person name="Geurts R."/>
        </authorList>
    </citation>
    <scope>NUCLEOTIDE SEQUENCE [LARGE SCALE GENOMIC DNA]</scope>
    <source>
        <strain evidence="11">cv. RG33-2</strain>
    </source>
</reference>
<dbReference type="Pfam" id="PF23559">
    <property type="entry name" value="WHD_DRP"/>
    <property type="match status" value="1"/>
</dbReference>
<dbReference type="InterPro" id="IPR058922">
    <property type="entry name" value="WHD_DRP"/>
</dbReference>
<feature type="domain" description="Disease resistance N-terminal" evidence="7">
    <location>
        <begin position="11"/>
        <end position="100"/>
    </location>
</feature>
<keyword evidence="4" id="KW-0611">Plant defense</keyword>
<evidence type="ECO:0000313" key="10">
    <source>
        <dbReference type="EMBL" id="PON86283.1"/>
    </source>
</evidence>
<evidence type="ECO:0000256" key="5">
    <source>
        <dbReference type="ARBA" id="ARBA00022840"/>
    </source>
</evidence>
<dbReference type="InterPro" id="IPR032675">
    <property type="entry name" value="LRR_dom_sf"/>
</dbReference>
<dbReference type="Gene3D" id="3.80.10.10">
    <property type="entry name" value="Ribonuclease Inhibitor"/>
    <property type="match status" value="3"/>
</dbReference>
<dbReference type="InterPro" id="IPR027417">
    <property type="entry name" value="P-loop_NTPase"/>
</dbReference>
<feature type="domain" description="R13L1/DRL21-like LRR repeat region" evidence="9">
    <location>
        <begin position="699"/>
        <end position="822"/>
    </location>
</feature>
<accession>A0A2P5EL61</accession>
<evidence type="ECO:0000256" key="3">
    <source>
        <dbReference type="ARBA" id="ARBA00022741"/>
    </source>
</evidence>
<dbReference type="FunCoup" id="A0A2P5EL61">
    <property type="interactions" value="371"/>
</dbReference>
<evidence type="ECO:0000256" key="1">
    <source>
        <dbReference type="ARBA" id="ARBA00022614"/>
    </source>
</evidence>
<comment type="caution">
    <text evidence="10">The sequence shown here is derived from an EMBL/GenBank/DDBJ whole genome shotgun (WGS) entry which is preliminary data.</text>
</comment>
<dbReference type="SUPFAM" id="SSF52540">
    <property type="entry name" value="P-loop containing nucleoside triphosphate hydrolases"/>
    <property type="match status" value="1"/>
</dbReference>
<dbReference type="Proteomes" id="UP000237000">
    <property type="component" value="Unassembled WGS sequence"/>
</dbReference>
<dbReference type="InterPro" id="IPR036388">
    <property type="entry name" value="WH-like_DNA-bd_sf"/>
</dbReference>
<dbReference type="Gene3D" id="1.20.5.4130">
    <property type="match status" value="1"/>
</dbReference>
<evidence type="ECO:0000259" key="8">
    <source>
        <dbReference type="Pfam" id="PF23559"/>
    </source>
</evidence>
<dbReference type="AlphaFoldDB" id="A0A2P5EL61"/>
<dbReference type="OrthoDB" id="1193190at2759"/>
<dbReference type="InterPro" id="IPR002182">
    <property type="entry name" value="NB-ARC"/>
</dbReference>
<dbReference type="SUPFAM" id="SSF52058">
    <property type="entry name" value="L domain-like"/>
    <property type="match status" value="2"/>
</dbReference>
<name>A0A2P5EL61_TREOI</name>
<keyword evidence="5" id="KW-0067">ATP-binding</keyword>
<dbReference type="GO" id="GO:0006952">
    <property type="term" value="P:defense response"/>
    <property type="evidence" value="ECO:0007669"/>
    <property type="project" value="UniProtKB-KW"/>
</dbReference>
<dbReference type="Pfam" id="PF18052">
    <property type="entry name" value="Rx_N"/>
    <property type="match status" value="1"/>
</dbReference>
<keyword evidence="11" id="KW-1185">Reference proteome</keyword>
<dbReference type="PROSITE" id="PS51450">
    <property type="entry name" value="LRR"/>
    <property type="match status" value="1"/>
</dbReference>
<dbReference type="InterPro" id="IPR041118">
    <property type="entry name" value="Rx_N"/>
</dbReference>
<keyword evidence="1" id="KW-0433">Leucine-rich repeat</keyword>
<dbReference type="InterPro" id="IPR056789">
    <property type="entry name" value="LRR_R13L1-DRL21"/>
</dbReference>
<evidence type="ECO:0000256" key="4">
    <source>
        <dbReference type="ARBA" id="ARBA00022821"/>
    </source>
</evidence>
<dbReference type="InterPro" id="IPR001611">
    <property type="entry name" value="Leu-rich_rpt"/>
</dbReference>
<dbReference type="Gene3D" id="1.10.10.10">
    <property type="entry name" value="Winged helix-like DNA-binding domain superfamily/Winged helix DNA-binding domain"/>
    <property type="match status" value="1"/>
</dbReference>
<dbReference type="Pfam" id="PF00931">
    <property type="entry name" value="NB-ARC"/>
    <property type="match status" value="1"/>
</dbReference>
<evidence type="ECO:0000259" key="6">
    <source>
        <dbReference type="Pfam" id="PF00931"/>
    </source>
</evidence>
<dbReference type="FunFam" id="3.40.50.300:FF:001091">
    <property type="entry name" value="Probable disease resistance protein At1g61300"/>
    <property type="match status" value="1"/>
</dbReference>
<dbReference type="Pfam" id="PF25019">
    <property type="entry name" value="LRR_R13L1-DRL21"/>
    <property type="match status" value="1"/>
</dbReference>
<feature type="domain" description="NB-ARC" evidence="6">
    <location>
        <begin position="174"/>
        <end position="346"/>
    </location>
</feature>
<dbReference type="GO" id="GO:0043531">
    <property type="term" value="F:ADP binding"/>
    <property type="evidence" value="ECO:0007669"/>
    <property type="project" value="InterPro"/>
</dbReference>
<dbReference type="EMBL" id="JXTC01000134">
    <property type="protein sequence ID" value="PON86283.1"/>
    <property type="molecule type" value="Genomic_DNA"/>
</dbReference>
<keyword evidence="3" id="KW-0547">Nucleotide-binding</keyword>
<dbReference type="PANTHER" id="PTHR36766:SF51">
    <property type="entry name" value="DISEASE RESISTANCE RPP13-LIKE PROTEIN 1"/>
    <property type="match status" value="1"/>
</dbReference>
<evidence type="ECO:0000259" key="7">
    <source>
        <dbReference type="Pfam" id="PF18052"/>
    </source>
</evidence>
<keyword evidence="2" id="KW-0677">Repeat</keyword>
<evidence type="ECO:0000256" key="2">
    <source>
        <dbReference type="ARBA" id="ARBA00022737"/>
    </source>
</evidence>
<dbReference type="GO" id="GO:0051707">
    <property type="term" value="P:response to other organism"/>
    <property type="evidence" value="ECO:0007669"/>
    <property type="project" value="UniProtKB-ARBA"/>
</dbReference>